<accession>A0A221SVJ2</accession>
<proteinExistence type="predicted"/>
<evidence type="ECO:0000313" key="2">
    <source>
        <dbReference type="EMBL" id="ASN80643.1"/>
    </source>
</evidence>
<dbReference type="STRING" id="317577.GCA_000419625_02679"/>
<dbReference type="Pfam" id="PF10099">
    <property type="entry name" value="RskA_C"/>
    <property type="match status" value="1"/>
</dbReference>
<reference evidence="2 3" key="1">
    <citation type="submission" date="2017-05" db="EMBL/GenBank/DDBJ databases">
        <title>The complete genome sequence of Deinococcus ficus isolated from the rhizosphere of the Ficus religiosa L. in Taiwan.</title>
        <authorList>
            <person name="Wu K.-M."/>
            <person name="Liao T.-L."/>
            <person name="Liu Y.-M."/>
            <person name="Young C.-C."/>
            <person name="Tsai S.-F."/>
        </authorList>
    </citation>
    <scope>NUCLEOTIDE SEQUENCE [LARGE SCALE GENOMIC DNA]</scope>
    <source>
        <strain evidence="2 3">CC-FR2-10</strain>
    </source>
</reference>
<feature type="domain" description="Anti-sigma K factor RskA C-terminal" evidence="1">
    <location>
        <begin position="132"/>
        <end position="248"/>
    </location>
</feature>
<keyword evidence="3" id="KW-1185">Reference proteome</keyword>
<dbReference type="EMBL" id="CP021081">
    <property type="protein sequence ID" value="ASN80643.1"/>
    <property type="molecule type" value="Genomic_DNA"/>
</dbReference>
<name>A0A221SVJ2_9DEIO</name>
<dbReference type="KEGG" id="dfc:DFI_06190"/>
<dbReference type="Proteomes" id="UP000259030">
    <property type="component" value="Chromosome"/>
</dbReference>
<evidence type="ECO:0000259" key="1">
    <source>
        <dbReference type="Pfam" id="PF10099"/>
    </source>
</evidence>
<dbReference type="GO" id="GO:0005886">
    <property type="term" value="C:plasma membrane"/>
    <property type="evidence" value="ECO:0007669"/>
    <property type="project" value="InterPro"/>
</dbReference>
<evidence type="ECO:0000313" key="3">
    <source>
        <dbReference type="Proteomes" id="UP000259030"/>
    </source>
</evidence>
<organism evidence="2 3">
    <name type="scientific">Deinococcus ficus</name>
    <dbReference type="NCBI Taxonomy" id="317577"/>
    <lineage>
        <taxon>Bacteria</taxon>
        <taxon>Thermotogati</taxon>
        <taxon>Deinococcota</taxon>
        <taxon>Deinococci</taxon>
        <taxon>Deinococcales</taxon>
        <taxon>Deinococcaceae</taxon>
        <taxon>Deinococcus</taxon>
    </lineage>
</organism>
<protein>
    <recommendedName>
        <fullName evidence="1">Anti-sigma K factor RskA C-terminal domain-containing protein</fullName>
    </recommendedName>
</protein>
<gene>
    <name evidence="2" type="ORF">DFI_06190</name>
</gene>
<dbReference type="InterPro" id="IPR018764">
    <property type="entry name" value="RskA_C"/>
</dbReference>
<dbReference type="AlphaFoldDB" id="A0A221SVJ2"/>
<dbReference type="RefSeq" id="WP_051307635.1">
    <property type="nucleotide sequence ID" value="NZ_CP021081.1"/>
</dbReference>
<sequence>MSRDPNPQERDLSLRALLGQLTPDEEAQLAGQLRDRPDWQADLDADARALTALAESLDLRDVEVPEDASARLLARVRQEGRTPVGAETDLPLSARLTAPDAVTVAPEHEAAREPTPVAFPPRRPRAWWPLGLGLAAALLLAVLIRPGPADPGARYAAVPGAVQQPVQAQGEALGTVIRLPDGRVFVHLTRTPEEGRTYQLWSLAEAIPQSLGVFGDEGLLTAALPAGAPLAVTVEPAGGSPGPTTPPILLPVL</sequence>